<dbReference type="PANTHER" id="PTHR14650">
    <property type="entry name" value="PROLYL HYDROXYLASE-RELATED"/>
    <property type="match status" value="1"/>
</dbReference>
<dbReference type="InterPro" id="IPR006620">
    <property type="entry name" value="Pro_4_hyd_alph"/>
</dbReference>
<dbReference type="Gene3D" id="2.60.120.620">
    <property type="entry name" value="q2cbj1_9rhob like domain"/>
    <property type="match status" value="1"/>
</dbReference>
<evidence type="ECO:0000256" key="6">
    <source>
        <dbReference type="SAM" id="Phobius"/>
    </source>
</evidence>
<evidence type="ECO:0000259" key="7">
    <source>
        <dbReference type="PROSITE" id="PS51471"/>
    </source>
</evidence>
<dbReference type="InterPro" id="IPR044862">
    <property type="entry name" value="Pro_4_hyd_alph_FE2OG_OXY"/>
</dbReference>
<reference evidence="8" key="1">
    <citation type="submission" date="2020-04" db="EMBL/GenBank/DDBJ databases">
        <authorList>
            <person name="Neveu A P."/>
        </authorList>
    </citation>
    <scope>NUCLEOTIDE SEQUENCE</scope>
    <source>
        <tissue evidence="8">Whole embryo</tissue>
    </source>
</reference>
<dbReference type="EMBL" id="LR788694">
    <property type="protein sequence ID" value="CAB3264556.1"/>
    <property type="molecule type" value="mRNA"/>
</dbReference>
<keyword evidence="4" id="KW-0560">Oxidoreductase</keyword>
<dbReference type="PANTHER" id="PTHR14650:SF1">
    <property type="entry name" value="2-OXOGLUTARATE AND IRON-DEPENDENT OXYGENASE DOMAIN-CONTAINING PROTEIN 3"/>
    <property type="match status" value="1"/>
</dbReference>
<dbReference type="SMART" id="SM00702">
    <property type="entry name" value="P4Hc"/>
    <property type="match status" value="1"/>
</dbReference>
<evidence type="ECO:0000256" key="5">
    <source>
        <dbReference type="ARBA" id="ARBA00023004"/>
    </source>
</evidence>
<evidence type="ECO:0000313" key="8">
    <source>
        <dbReference type="EMBL" id="CAB3264556.1"/>
    </source>
</evidence>
<keyword evidence="5" id="KW-0408">Iron</keyword>
<accession>A0A6F9DNK1</accession>
<dbReference type="AlphaFoldDB" id="A0A6F9DNK1"/>
<feature type="domain" description="Fe2OG dioxygenase" evidence="7">
    <location>
        <begin position="187"/>
        <end position="286"/>
    </location>
</feature>
<dbReference type="GO" id="GO:0016705">
    <property type="term" value="F:oxidoreductase activity, acting on paired donors, with incorporation or reduction of molecular oxygen"/>
    <property type="evidence" value="ECO:0007669"/>
    <property type="project" value="InterPro"/>
</dbReference>
<keyword evidence="3" id="KW-0223">Dioxygenase</keyword>
<dbReference type="InterPro" id="IPR039210">
    <property type="entry name" value="OGFOD3"/>
</dbReference>
<keyword evidence="2" id="KW-0479">Metal-binding</keyword>
<feature type="transmembrane region" description="Helical" evidence="6">
    <location>
        <begin position="21"/>
        <end position="44"/>
    </location>
</feature>
<keyword evidence="6" id="KW-0472">Membrane</keyword>
<evidence type="ECO:0000256" key="3">
    <source>
        <dbReference type="ARBA" id="ARBA00022964"/>
    </source>
</evidence>
<dbReference type="GO" id="GO:0005506">
    <property type="term" value="F:iron ion binding"/>
    <property type="evidence" value="ECO:0007669"/>
    <property type="project" value="InterPro"/>
</dbReference>
<comment type="cofactor">
    <cofactor evidence="1">
        <name>L-ascorbate</name>
        <dbReference type="ChEBI" id="CHEBI:38290"/>
    </cofactor>
</comment>
<evidence type="ECO:0000256" key="2">
    <source>
        <dbReference type="ARBA" id="ARBA00022723"/>
    </source>
</evidence>
<proteinExistence type="evidence at transcript level"/>
<dbReference type="GO" id="GO:0051213">
    <property type="term" value="F:dioxygenase activity"/>
    <property type="evidence" value="ECO:0007669"/>
    <property type="project" value="UniProtKB-KW"/>
</dbReference>
<dbReference type="Pfam" id="PF13640">
    <property type="entry name" value="2OG-FeII_Oxy_3"/>
    <property type="match status" value="1"/>
</dbReference>
<evidence type="ECO:0000256" key="1">
    <source>
        <dbReference type="ARBA" id="ARBA00001961"/>
    </source>
</evidence>
<keyword evidence="6" id="KW-0812">Transmembrane</keyword>
<dbReference type="PROSITE" id="PS51471">
    <property type="entry name" value="FE2OG_OXY"/>
    <property type="match status" value="1"/>
</dbReference>
<protein>
    <submittedName>
        <fullName evidence="8">2-oxoglutarate and iron-dependent oxygenase domain-containing protein 3-like</fullName>
    </submittedName>
</protein>
<dbReference type="GO" id="GO:0031418">
    <property type="term" value="F:L-ascorbic acid binding"/>
    <property type="evidence" value="ECO:0007669"/>
    <property type="project" value="InterPro"/>
</dbReference>
<dbReference type="InterPro" id="IPR005123">
    <property type="entry name" value="Oxoglu/Fe-dep_dioxygenase_dom"/>
</dbReference>
<organism evidence="8">
    <name type="scientific">Phallusia mammillata</name>
    <dbReference type="NCBI Taxonomy" id="59560"/>
    <lineage>
        <taxon>Eukaryota</taxon>
        <taxon>Metazoa</taxon>
        <taxon>Chordata</taxon>
        <taxon>Tunicata</taxon>
        <taxon>Ascidiacea</taxon>
        <taxon>Phlebobranchia</taxon>
        <taxon>Ascidiidae</taxon>
        <taxon>Phallusia</taxon>
    </lineage>
</organism>
<keyword evidence="6" id="KW-1133">Transmembrane helix</keyword>
<gene>
    <name evidence="8" type="primary">Ogfod3</name>
</gene>
<name>A0A6F9DNK1_9ASCI</name>
<dbReference type="GO" id="GO:0016020">
    <property type="term" value="C:membrane"/>
    <property type="evidence" value="ECO:0007669"/>
    <property type="project" value="TreeGrafter"/>
</dbReference>
<evidence type="ECO:0000256" key="4">
    <source>
        <dbReference type="ARBA" id="ARBA00023002"/>
    </source>
</evidence>
<sequence length="297" mass="33272">MKQFKKMKKQKQSKKPAGDQARYKTSIIYYLAVLGAVFGAWLIFVCLENKAFAPRSDFITSKIKQVSCSSDYKKYPIFEKCTPATLCARCVKDGLISESELDTLTNLAKNGFSYGGSFGGASILDLHSGALSAGGKFINIYQALNESQLSDLFSGDAMKVYEKVKNKIKGAVTNEFGVDPVNLFLTKPTFFSKMTSKPAYTKHDEYWHSHIDKVQYGSFDYTSLLYLSDYGSDFEGGRFVFDDKNDTIEPKLGRVSFFTSGSENPHHVEKVIDGTRYAMTVSFTCDPKHSIENSLWQ</sequence>